<dbReference type="Gene3D" id="3.40.50.200">
    <property type="entry name" value="Peptidase S8/S53 domain"/>
    <property type="match status" value="1"/>
</dbReference>
<gene>
    <name evidence="7" type="ORF">GCM10011578_033200</name>
</gene>
<dbReference type="GO" id="GO:0006508">
    <property type="term" value="P:proteolysis"/>
    <property type="evidence" value="ECO:0007669"/>
    <property type="project" value="UniProtKB-KW"/>
</dbReference>
<evidence type="ECO:0000256" key="3">
    <source>
        <dbReference type="ARBA" id="ARBA00022825"/>
    </source>
</evidence>
<dbReference type="Proteomes" id="UP000653411">
    <property type="component" value="Unassembled WGS sequence"/>
</dbReference>
<dbReference type="PANTHER" id="PTHR46375:SF3">
    <property type="entry name" value="KELCH REPEAT AND BTB DOMAIN-CONTAINING PROTEIN 13"/>
    <property type="match status" value="1"/>
</dbReference>
<dbReference type="CDD" id="cd04056">
    <property type="entry name" value="Peptidases_S53"/>
    <property type="match status" value="1"/>
</dbReference>
<dbReference type="InterPro" id="IPR030400">
    <property type="entry name" value="Sedolisin_dom"/>
</dbReference>
<feature type="region of interest" description="Disordered" evidence="4">
    <location>
        <begin position="34"/>
        <end position="59"/>
    </location>
</feature>
<keyword evidence="8" id="KW-1185">Reference proteome</keyword>
<dbReference type="PANTHER" id="PTHR46375">
    <property type="entry name" value="KELCH REPEAT AND BTB DOMAIN-CONTAINING PROTEIN 13-RELATED"/>
    <property type="match status" value="1"/>
</dbReference>
<evidence type="ECO:0000256" key="4">
    <source>
        <dbReference type="SAM" id="MobiDB-lite"/>
    </source>
</evidence>
<dbReference type="InterPro" id="IPR008969">
    <property type="entry name" value="CarboxyPept-like_regulatory"/>
</dbReference>
<proteinExistence type="predicted"/>
<evidence type="ECO:0000256" key="5">
    <source>
        <dbReference type="SAM" id="SignalP"/>
    </source>
</evidence>
<keyword evidence="2" id="KW-0378">Hydrolase</keyword>
<dbReference type="InterPro" id="IPR036852">
    <property type="entry name" value="Peptidase_S8/S53_dom_sf"/>
</dbReference>
<sequence length="1283" mass="130924">MTRADRMRKPRARSAVLPALLAGLLALTLAAPSAAADTGTPPSPSATATNTTAAPGTRALCARPSRPGEASCFALARDDMGRQAKGLQPLAAPAGLGPADLQSAYDLPSGTAGAGATVAIVDAYDNPNAEADLAVYRSQFGLPPCTTAGGCFRKADQRGGTDYPQPDGGWAGEIALDLDMVSAACPQCSILLVEADEPSIDSLGEAENTAVALGAAYVSNSWGASESAIGDLPGDAYYRHPGVAITFSTGDNGYGTSYPASLPYVTAVGGTSLARDTSTTRGWSESAWTGAGSGCSAYQAKPSFQTDRGCANRAVADVSAVADPATGVSVYNTYEDGGWGVYGGTSASAPLIAATYALAGKPGAKTYPNAYPYAHTGALHDVATGTNGTCDTAYLCTSGTGWDGPTGLGTPDGTTAFTTGPYGELTGRVTDPDTGTGLAGVRVTAGADATTTAADGTYDMTLPAGTYDVTAARFGYGSAVSAGVEIGDGQAASRDFTLTEQPLVTYTGRIRDGSGHDWPLSAGVQVAGEPSTRTYTDPATGRYTLRLPANSALTLQVDPVYTGYQVTTADVTTGTGAGHRDFAVRVDAASCVAPGYRQTFSAPSQTFDGTSAPDGWTVTGADAGHTWVFDDPGARDNLTGGSGGFAIADSDHYGDDENTSLLSPVLDLTGYDTAAVRFATFYRKFDDDSRADVDLSTDGGRTWSTVWHRDTVNAGPGVQALSLPDAAGKSAVRLRFRYTAHNAYYWQVDDVTFGGVRCAPVRGGLLYGTVTDRNTGAAVPGASVTAPGGASATTAGDGTYALFVPGTGRQRITTAAGHYTTTTRTVRVRADHASRLRPVLRAGRLAVGPASVTRTVHRGRTATARLTLRNTGSAPLTVTLTERSGDIPAATVTDPAAQYVPGDYSPLPLTAAKSTTTASGTEAAAPAASAWTEVTDYPTAVMDNAVATGPDGRVYSVGGIDGTSLLDGGNVYDPASAAWTAIPGGPATPREAPEAAFLGGRLYVTGGWDATGTPVAATEVYDPQHHTWSSVARAATPYAAAGSATLDGKWYLVGGCASSGCGTTTVQVYDPATDTWGTTTPYPEPVSWLGCGAVGGQLYCAGGYTATGGTRHAYVYEPVSAHWTRIPDLPTDLWGSAYTAVDGRFLVSGGTSDLMGGRTDGGFAYDPAARTWTGLPPSANALYRGGGACGFFHVGGARSVFDATPAVERLPGLDDCVPAADVPWLTAAPATVQLRPGARVTVTVRLDASVATVDRTGTYTAALAVGTDTPYTCPVVPVRMTVG</sequence>
<evidence type="ECO:0000256" key="1">
    <source>
        <dbReference type="ARBA" id="ARBA00022670"/>
    </source>
</evidence>
<dbReference type="InterPro" id="IPR023828">
    <property type="entry name" value="Peptidase_S8_Ser-AS"/>
</dbReference>
<dbReference type="SUPFAM" id="SSF50965">
    <property type="entry name" value="Galactose oxidase, central domain"/>
    <property type="match status" value="1"/>
</dbReference>
<dbReference type="PROSITE" id="PS00138">
    <property type="entry name" value="SUBTILASE_SER"/>
    <property type="match status" value="1"/>
</dbReference>
<comment type="caution">
    <text evidence="7">The sequence shown here is derived from an EMBL/GenBank/DDBJ whole genome shotgun (WGS) entry which is preliminary data.</text>
</comment>
<dbReference type="Gene3D" id="2.60.120.200">
    <property type="match status" value="1"/>
</dbReference>
<evidence type="ECO:0000259" key="6">
    <source>
        <dbReference type="PROSITE" id="PS51695"/>
    </source>
</evidence>
<evidence type="ECO:0000256" key="2">
    <source>
        <dbReference type="ARBA" id="ARBA00022801"/>
    </source>
</evidence>
<protein>
    <recommendedName>
        <fullName evidence="6">Peptidase S53 domain-containing protein</fullName>
    </recommendedName>
</protein>
<feature type="domain" description="Peptidase S53" evidence="6">
    <location>
        <begin position="95"/>
        <end position="423"/>
    </location>
</feature>
<reference evidence="7" key="1">
    <citation type="journal article" date="2014" name="Int. J. Syst. Evol. Microbiol.">
        <title>Complete genome sequence of Corynebacterium casei LMG S-19264T (=DSM 44701T), isolated from a smear-ripened cheese.</title>
        <authorList>
            <consortium name="US DOE Joint Genome Institute (JGI-PGF)"/>
            <person name="Walter F."/>
            <person name="Albersmeier A."/>
            <person name="Kalinowski J."/>
            <person name="Ruckert C."/>
        </authorList>
    </citation>
    <scope>NUCLEOTIDE SEQUENCE</scope>
    <source>
        <strain evidence="7">CGMCC 4.7110</strain>
    </source>
</reference>
<dbReference type="SUPFAM" id="SSF49464">
    <property type="entry name" value="Carboxypeptidase regulatory domain-like"/>
    <property type="match status" value="2"/>
</dbReference>
<evidence type="ECO:0000313" key="7">
    <source>
        <dbReference type="EMBL" id="GGN08319.1"/>
    </source>
</evidence>
<dbReference type="SMART" id="SM00612">
    <property type="entry name" value="Kelch"/>
    <property type="match status" value="4"/>
</dbReference>
<keyword evidence="3" id="KW-0720">Serine protease</keyword>
<accession>A0A917XCA5</accession>
<keyword evidence="1" id="KW-0645">Protease</keyword>
<dbReference type="Pfam" id="PF24681">
    <property type="entry name" value="Kelch_KLHDC2_KLHL20_DRC7"/>
    <property type="match status" value="1"/>
</dbReference>
<keyword evidence="5" id="KW-0732">Signal</keyword>
<dbReference type="SUPFAM" id="SSF52743">
    <property type="entry name" value="Subtilisin-like"/>
    <property type="match status" value="1"/>
</dbReference>
<dbReference type="PROSITE" id="PS51695">
    <property type="entry name" value="SEDOLISIN"/>
    <property type="match status" value="1"/>
</dbReference>
<name>A0A917XCA5_9ACTN</name>
<dbReference type="InterPro" id="IPR006652">
    <property type="entry name" value="Kelch_1"/>
</dbReference>
<dbReference type="GO" id="GO:0004252">
    <property type="term" value="F:serine-type endopeptidase activity"/>
    <property type="evidence" value="ECO:0007669"/>
    <property type="project" value="InterPro"/>
</dbReference>
<evidence type="ECO:0000313" key="8">
    <source>
        <dbReference type="Proteomes" id="UP000653411"/>
    </source>
</evidence>
<reference evidence="7" key="2">
    <citation type="submission" date="2020-09" db="EMBL/GenBank/DDBJ databases">
        <authorList>
            <person name="Sun Q."/>
            <person name="Zhou Y."/>
        </authorList>
    </citation>
    <scope>NUCLEOTIDE SEQUENCE</scope>
    <source>
        <strain evidence="7">CGMCC 4.7110</strain>
    </source>
</reference>
<dbReference type="EMBL" id="BMML01000006">
    <property type="protein sequence ID" value="GGN08319.1"/>
    <property type="molecule type" value="Genomic_DNA"/>
</dbReference>
<dbReference type="InterPro" id="IPR052392">
    <property type="entry name" value="Kelch-BTB_domain-containing"/>
</dbReference>
<dbReference type="Gene3D" id="2.60.40.1120">
    <property type="entry name" value="Carboxypeptidase-like, regulatory domain"/>
    <property type="match status" value="2"/>
</dbReference>
<dbReference type="InterPro" id="IPR011043">
    <property type="entry name" value="Gal_Oxase/kelch_b-propeller"/>
</dbReference>
<dbReference type="Gene3D" id="2.120.10.80">
    <property type="entry name" value="Kelch-type beta propeller"/>
    <property type="match status" value="1"/>
</dbReference>
<feature type="compositionally biased region" description="Low complexity" evidence="4">
    <location>
        <begin position="34"/>
        <end position="57"/>
    </location>
</feature>
<dbReference type="Pfam" id="PF13620">
    <property type="entry name" value="CarboxypepD_reg"/>
    <property type="match status" value="2"/>
</dbReference>
<feature type="chain" id="PRO_5038013183" description="Peptidase S53 domain-containing protein" evidence="5">
    <location>
        <begin position="36"/>
        <end position="1283"/>
    </location>
</feature>
<dbReference type="InterPro" id="IPR015915">
    <property type="entry name" value="Kelch-typ_b-propeller"/>
</dbReference>
<organism evidence="7 8">
    <name type="scientific">Streptomyces fuscichromogenes</name>
    <dbReference type="NCBI Taxonomy" id="1324013"/>
    <lineage>
        <taxon>Bacteria</taxon>
        <taxon>Bacillati</taxon>
        <taxon>Actinomycetota</taxon>
        <taxon>Actinomycetes</taxon>
        <taxon>Kitasatosporales</taxon>
        <taxon>Streptomycetaceae</taxon>
        <taxon>Streptomyces</taxon>
    </lineage>
</organism>
<feature type="signal peptide" evidence="5">
    <location>
        <begin position="1"/>
        <end position="35"/>
    </location>
</feature>